<keyword evidence="2" id="KW-1185">Reference proteome</keyword>
<dbReference type="EMBL" id="JAYMYQ010000005">
    <property type="protein sequence ID" value="KAK7328691.1"/>
    <property type="molecule type" value="Genomic_DNA"/>
</dbReference>
<name>A0AAN9L4Q8_CANGL</name>
<evidence type="ECO:0000313" key="1">
    <source>
        <dbReference type="EMBL" id="KAK7328691.1"/>
    </source>
</evidence>
<reference evidence="1 2" key="1">
    <citation type="submission" date="2024-01" db="EMBL/GenBank/DDBJ databases">
        <title>The genomes of 5 underutilized Papilionoideae crops provide insights into root nodulation and disease resistanc.</title>
        <authorList>
            <person name="Jiang F."/>
        </authorList>
    </citation>
    <scope>NUCLEOTIDE SEQUENCE [LARGE SCALE GENOMIC DNA]</scope>
    <source>
        <strain evidence="1">LVBAO_FW01</strain>
        <tissue evidence="1">Leaves</tissue>
    </source>
</reference>
<dbReference type="AlphaFoldDB" id="A0AAN9L4Q8"/>
<protein>
    <submittedName>
        <fullName evidence="1">Uncharacterized protein</fullName>
    </submittedName>
</protein>
<accession>A0AAN9L4Q8</accession>
<comment type="caution">
    <text evidence="1">The sequence shown here is derived from an EMBL/GenBank/DDBJ whole genome shotgun (WGS) entry which is preliminary data.</text>
</comment>
<organism evidence="1 2">
    <name type="scientific">Canavalia gladiata</name>
    <name type="common">Sword bean</name>
    <name type="synonym">Dolichos gladiatus</name>
    <dbReference type="NCBI Taxonomy" id="3824"/>
    <lineage>
        <taxon>Eukaryota</taxon>
        <taxon>Viridiplantae</taxon>
        <taxon>Streptophyta</taxon>
        <taxon>Embryophyta</taxon>
        <taxon>Tracheophyta</taxon>
        <taxon>Spermatophyta</taxon>
        <taxon>Magnoliopsida</taxon>
        <taxon>eudicotyledons</taxon>
        <taxon>Gunneridae</taxon>
        <taxon>Pentapetalae</taxon>
        <taxon>rosids</taxon>
        <taxon>fabids</taxon>
        <taxon>Fabales</taxon>
        <taxon>Fabaceae</taxon>
        <taxon>Papilionoideae</taxon>
        <taxon>50 kb inversion clade</taxon>
        <taxon>NPAAA clade</taxon>
        <taxon>indigoferoid/millettioid clade</taxon>
        <taxon>Phaseoleae</taxon>
        <taxon>Canavalia</taxon>
    </lineage>
</organism>
<dbReference type="Proteomes" id="UP001367508">
    <property type="component" value="Unassembled WGS sequence"/>
</dbReference>
<gene>
    <name evidence="1" type="ORF">VNO77_22808</name>
</gene>
<sequence length="145" mass="16687">MPSIQFRCLLVHIPPPTSLLSFIDPFIYLCNAIYSKRIRLVFTSGKHKNAPPGGPYIYAMLDSYMCWAIASEATSMYQLLVQFWNVFIFNLKCNDNKNNKVQNIQFGSGISFGQLVIEIEQKHKFKEQRGPSLVPKEKVVYKYGK</sequence>
<proteinExistence type="predicted"/>
<evidence type="ECO:0000313" key="2">
    <source>
        <dbReference type="Proteomes" id="UP001367508"/>
    </source>
</evidence>